<feature type="region of interest" description="Disordered" evidence="5">
    <location>
        <begin position="285"/>
        <end position="305"/>
    </location>
</feature>
<evidence type="ECO:0000259" key="6">
    <source>
        <dbReference type="Pfam" id="PF00890"/>
    </source>
</evidence>
<evidence type="ECO:0000256" key="3">
    <source>
        <dbReference type="ARBA" id="ARBA00022827"/>
    </source>
</evidence>
<proteinExistence type="predicted"/>
<evidence type="ECO:0000256" key="1">
    <source>
        <dbReference type="ARBA" id="ARBA00001974"/>
    </source>
</evidence>
<dbReference type="InterPro" id="IPR003953">
    <property type="entry name" value="FAD-dep_OxRdtase_2_FAD-bd"/>
</dbReference>
<gene>
    <name evidence="7" type="ORF">E8M01_28465</name>
</gene>
<dbReference type="AlphaFoldDB" id="A0A4D7BKG9"/>
<keyword evidence="8" id="KW-1185">Reference proteome</keyword>
<dbReference type="NCBIfam" id="NF004789">
    <property type="entry name" value="PRK06134.1"/>
    <property type="match status" value="1"/>
</dbReference>
<dbReference type="OrthoDB" id="3178130at2"/>
<dbReference type="InterPro" id="IPR027477">
    <property type="entry name" value="Succ_DH/fumarate_Rdtase_cat_sf"/>
</dbReference>
<dbReference type="PANTHER" id="PTHR43400:SF10">
    <property type="entry name" value="3-OXOSTEROID 1-DEHYDROGENASE"/>
    <property type="match status" value="1"/>
</dbReference>
<keyword evidence="4" id="KW-0560">Oxidoreductase</keyword>
<evidence type="ECO:0000313" key="8">
    <source>
        <dbReference type="Proteomes" id="UP000298781"/>
    </source>
</evidence>
<protein>
    <submittedName>
        <fullName evidence="7">FAD-dependent oxidoreductase</fullName>
    </submittedName>
</protein>
<evidence type="ECO:0000256" key="2">
    <source>
        <dbReference type="ARBA" id="ARBA00022630"/>
    </source>
</evidence>
<dbReference type="GO" id="GO:0008202">
    <property type="term" value="P:steroid metabolic process"/>
    <property type="evidence" value="ECO:0007669"/>
    <property type="project" value="UniProtKB-ARBA"/>
</dbReference>
<evidence type="ECO:0000313" key="7">
    <source>
        <dbReference type="EMBL" id="QCI69476.1"/>
    </source>
</evidence>
<dbReference type="SUPFAM" id="SSF56425">
    <property type="entry name" value="Succinate dehydrogenase/fumarate reductase flavoprotein, catalytic domain"/>
    <property type="match status" value="1"/>
</dbReference>
<dbReference type="EMBL" id="CP039690">
    <property type="protein sequence ID" value="QCI69476.1"/>
    <property type="molecule type" value="Genomic_DNA"/>
</dbReference>
<keyword evidence="3" id="KW-0274">FAD</keyword>
<comment type="cofactor">
    <cofactor evidence="1">
        <name>FAD</name>
        <dbReference type="ChEBI" id="CHEBI:57692"/>
    </cofactor>
</comment>
<dbReference type="SUPFAM" id="SSF51905">
    <property type="entry name" value="FAD/NAD(P)-binding domain"/>
    <property type="match status" value="1"/>
</dbReference>
<accession>A0A4D7BKG9</accession>
<evidence type="ECO:0000256" key="5">
    <source>
        <dbReference type="SAM" id="MobiDB-lite"/>
    </source>
</evidence>
<dbReference type="Pfam" id="PF00890">
    <property type="entry name" value="FAD_binding_2"/>
    <property type="match status" value="1"/>
</dbReference>
<dbReference type="PANTHER" id="PTHR43400">
    <property type="entry name" value="FUMARATE REDUCTASE"/>
    <property type="match status" value="1"/>
</dbReference>
<name>A0A4D7BKG9_9HYPH</name>
<dbReference type="InterPro" id="IPR050315">
    <property type="entry name" value="FAD-oxidoreductase_2"/>
</dbReference>
<dbReference type="InterPro" id="IPR036188">
    <property type="entry name" value="FAD/NAD-bd_sf"/>
</dbReference>
<sequence length="587" mass="61606">MSATMIECDVLVVGSGAGGLAAAVAAAARGLKVVVAEKASHVGGTTALSGGFMWVPNNPVSRRDGIADTVEAARTYLRHEAGNHFNAECVDAFLASGPEAIDFFETRTKVQFEPASAFSDYHPTEPGGLPGGRSIKARDFRGQELGKQLKRLRPPLPELTFVGLMIGSGPELKHFFNVTRSVRSAAYVAGRLTSHARDLALNGRGMLLTNGNALAARLFASALDFGVDVWTDAPVIRLEHADGAVVGALVQRADGEVLVQTRRGVVLAAGGFPQDLERRRRMFPHDRANDGHYSPAPASNTGDGLRLGEEAGAVVEQGYPNAAAWVPVSRVPRRDGSWGVFPHFIDRAKPGLIAVLPNGRRFVNEANSYHDFCQALFAAGEKDQPARAFLIVDRPFLKRYGLGFVKPFPVPVGPQLRSGYLKVGRSLAELAKATGIDAANLEATVAAWNRDMASGEDHAFGKGSTAYNRFNGDVDVKPNPCLAPIAEAPFYAVEVVVGDLGTFAGLRADGHARVLDDHGEPIPGLYASGNDMASIMGGNYPGGGITLGPALTFGYIAARHLAGAGDLAAAGDLAGAVGAAGSRDTAA</sequence>
<feature type="domain" description="FAD-dependent oxidoreductase 2 FAD-binding" evidence="6">
    <location>
        <begin position="9"/>
        <end position="547"/>
    </location>
</feature>
<organism evidence="7 8">
    <name type="scientific">Phreatobacter stygius</name>
    <dbReference type="NCBI Taxonomy" id="1940610"/>
    <lineage>
        <taxon>Bacteria</taxon>
        <taxon>Pseudomonadati</taxon>
        <taxon>Pseudomonadota</taxon>
        <taxon>Alphaproteobacteria</taxon>
        <taxon>Hyphomicrobiales</taxon>
        <taxon>Phreatobacteraceae</taxon>
        <taxon>Phreatobacter</taxon>
    </lineage>
</organism>
<keyword evidence="2" id="KW-0285">Flavoprotein</keyword>
<dbReference type="Proteomes" id="UP000298781">
    <property type="component" value="Chromosome"/>
</dbReference>
<reference evidence="7 8" key="1">
    <citation type="submission" date="2019-04" db="EMBL/GenBank/DDBJ databases">
        <title>Phreatobacter aquaticus sp. nov.</title>
        <authorList>
            <person name="Choi A."/>
        </authorList>
    </citation>
    <scope>NUCLEOTIDE SEQUENCE [LARGE SCALE GENOMIC DNA]</scope>
    <source>
        <strain evidence="7 8">KCTC 52518</strain>
    </source>
</reference>
<dbReference type="GO" id="GO:0016491">
    <property type="term" value="F:oxidoreductase activity"/>
    <property type="evidence" value="ECO:0007669"/>
    <property type="project" value="UniProtKB-KW"/>
</dbReference>
<dbReference type="KEGG" id="pstg:E8M01_28465"/>
<dbReference type="Gene3D" id="3.50.50.60">
    <property type="entry name" value="FAD/NAD(P)-binding domain"/>
    <property type="match status" value="2"/>
</dbReference>
<evidence type="ECO:0000256" key="4">
    <source>
        <dbReference type="ARBA" id="ARBA00023002"/>
    </source>
</evidence>